<reference evidence="4 5" key="1">
    <citation type="submission" date="2023-08" db="EMBL/GenBank/DDBJ databases">
        <title>Draft genome sequence of Algoriphagus confluentis.</title>
        <authorList>
            <person name="Takatani N."/>
            <person name="Hosokawa M."/>
            <person name="Sawabe T."/>
        </authorList>
    </citation>
    <scope>NUCLEOTIDE SEQUENCE [LARGE SCALE GENOMIC DNA]</scope>
    <source>
        <strain evidence="4 5">NBRC 111222</strain>
    </source>
</reference>
<dbReference type="InterPro" id="IPR001054">
    <property type="entry name" value="A/G_cyclase"/>
</dbReference>
<dbReference type="PANTHER" id="PTHR16305">
    <property type="entry name" value="TESTICULAR SOLUBLE ADENYLYL CYCLASE"/>
    <property type="match status" value="1"/>
</dbReference>
<dbReference type="Gene3D" id="3.30.70.1230">
    <property type="entry name" value="Nucleotide cyclase"/>
    <property type="match status" value="1"/>
</dbReference>
<keyword evidence="1" id="KW-0547">Nucleotide-binding</keyword>
<dbReference type="Pfam" id="PF13191">
    <property type="entry name" value="AAA_16"/>
    <property type="match status" value="1"/>
</dbReference>
<comment type="caution">
    <text evidence="4">The sequence shown here is derived from an EMBL/GenBank/DDBJ whole genome shotgun (WGS) entry which is preliminary data.</text>
</comment>
<sequence length="1078" mass="121847">MNEIQQIEQAIQSLEAQRKILGDAVVDIALEPLKQKLASLKDQPQESKNLDERKLVTVMFADLSGFTALSEKLDPERVREIMNGCFNVLVPIVERYGGTIDKFIGDEIMALFGAPIARENDAEMALRAALEMMDALMLFNEEHGLRLGMHFGINSGIVVAGGLGSEARQQYSVMGDAVNLAARLEDASEAGQIFVGPSTFKLTEPYFEFDALPPISLKGKSKPVPIYLLKGLKKQVTQERGIEGLFSPLIGRENEINTIAKNLKSLENGNGGALFLIGEAGMGKSRLIAELRNKYSDQVLWYEGRAFSHTFSISYSLINSLLDQILQTEKDSSPEIYATALDEFLVKTFPENSSSLKAYLSRLRGLPAKSEFEEIFKDVLPSAIQARMHQAFTEVIAQLAHLQPLVLVFEDLHWADETSFLLLNQLLSLTKKLPIFILLISRNQENVEAWFEGLTLQSTNLEKLELSPLTSDQSTELLENLLKTDHLPSQTLSMILSKSEGNPFFLEELLRSLIETKMVILEANKIRVSEHIKDLQVPDTLQGVIAARIDRLPSSSKQTLQNASVIGRIFQDIVLKHIAIQEARKLDIDQSLNELERKTLIRNRDSAEYIFKHAITHDVTYQSLLISKRKALHLLTARSLEEIFPKRLDELSPELAFHYSLAGEPSKSTNYFKKAAERAEQNFANQEALNLYLKAVEEIEKTANGTYSKEWCGFLQKAGSIYSLLGKTDDALLALEKALSNLNSKDSIQKAQIMRQKGLAYNAARNFPKMIENYQQAAQELGEWDESKDQNWIDEWINLQLDLAWAFYFGNRVSELDETIQLIQPIIEMSGSLEQKNRLYGTICLSDFRKFRYYQLPDFTMDRLSLQLETALQTGNKALIGRALAKTGFARMWRNEHDLAEETFLKSLPYIEHVGDMDSLLISKSYIALAMRKKGDLTKTMAYAESALELAKSLQSHYYIGVSYSILGWAQWKLGDPEKAKKLLNYTIEAYQQFPGSNPIEFLYKGPLLGMAVEEENWKKAVDLSQSLLDPIQQRMPDQAYELIRKGMEMWKESDLNSTKAAFSELVLLLRKEQTGYV</sequence>
<keyword evidence="5" id="KW-1185">Reference proteome</keyword>
<dbReference type="InterPro" id="IPR029787">
    <property type="entry name" value="Nucleotide_cyclase"/>
</dbReference>
<feature type="domain" description="Guanylate cyclase" evidence="3">
    <location>
        <begin position="57"/>
        <end position="185"/>
    </location>
</feature>
<proteinExistence type="predicted"/>
<organism evidence="4 5">
    <name type="scientific">Algoriphagus confluentis</name>
    <dbReference type="NCBI Taxonomy" id="1697556"/>
    <lineage>
        <taxon>Bacteria</taxon>
        <taxon>Pseudomonadati</taxon>
        <taxon>Bacteroidota</taxon>
        <taxon>Cytophagia</taxon>
        <taxon>Cytophagales</taxon>
        <taxon>Cyclobacteriaceae</taxon>
        <taxon>Algoriphagus</taxon>
    </lineage>
</organism>
<dbReference type="SMART" id="SM00044">
    <property type="entry name" value="CYCc"/>
    <property type="match status" value="1"/>
</dbReference>
<evidence type="ECO:0000313" key="4">
    <source>
        <dbReference type="EMBL" id="GMQ28369.1"/>
    </source>
</evidence>
<name>A0ABQ6PK94_9BACT</name>
<dbReference type="SUPFAM" id="SSF52540">
    <property type="entry name" value="P-loop containing nucleoside triphosphate hydrolases"/>
    <property type="match status" value="1"/>
</dbReference>
<dbReference type="SUPFAM" id="SSF48452">
    <property type="entry name" value="TPR-like"/>
    <property type="match status" value="2"/>
</dbReference>
<dbReference type="InterPro" id="IPR027417">
    <property type="entry name" value="P-loop_NTPase"/>
</dbReference>
<dbReference type="SUPFAM" id="SSF55073">
    <property type="entry name" value="Nucleotide cyclase"/>
    <property type="match status" value="1"/>
</dbReference>
<evidence type="ECO:0000259" key="3">
    <source>
        <dbReference type="PROSITE" id="PS50125"/>
    </source>
</evidence>
<evidence type="ECO:0000256" key="2">
    <source>
        <dbReference type="ARBA" id="ARBA00022840"/>
    </source>
</evidence>
<dbReference type="Gene3D" id="3.40.50.300">
    <property type="entry name" value="P-loop containing nucleotide triphosphate hydrolases"/>
    <property type="match status" value="1"/>
</dbReference>
<protein>
    <recommendedName>
        <fullName evidence="3">Guanylate cyclase domain-containing protein</fullName>
    </recommendedName>
</protein>
<evidence type="ECO:0000256" key="1">
    <source>
        <dbReference type="ARBA" id="ARBA00022741"/>
    </source>
</evidence>
<gene>
    <name evidence="4" type="ORF">Aconfl_10120</name>
</gene>
<dbReference type="PANTHER" id="PTHR16305:SF28">
    <property type="entry name" value="GUANYLATE CYCLASE DOMAIN-CONTAINING PROTEIN"/>
    <property type="match status" value="1"/>
</dbReference>
<dbReference type="InterPro" id="IPR041664">
    <property type="entry name" value="AAA_16"/>
</dbReference>
<dbReference type="Pfam" id="PF00211">
    <property type="entry name" value="Guanylate_cyc"/>
    <property type="match status" value="1"/>
</dbReference>
<accession>A0ABQ6PK94</accession>
<dbReference type="Gene3D" id="1.25.40.10">
    <property type="entry name" value="Tetratricopeptide repeat domain"/>
    <property type="match status" value="2"/>
</dbReference>
<dbReference type="Proteomes" id="UP001338309">
    <property type="component" value="Unassembled WGS sequence"/>
</dbReference>
<keyword evidence="2" id="KW-0067">ATP-binding</keyword>
<dbReference type="EMBL" id="BTPD01000003">
    <property type="protein sequence ID" value="GMQ28369.1"/>
    <property type="molecule type" value="Genomic_DNA"/>
</dbReference>
<dbReference type="InterPro" id="IPR011990">
    <property type="entry name" value="TPR-like_helical_dom_sf"/>
</dbReference>
<dbReference type="PROSITE" id="PS50125">
    <property type="entry name" value="GUANYLATE_CYCLASE_2"/>
    <property type="match status" value="1"/>
</dbReference>
<dbReference type="InterPro" id="IPR019734">
    <property type="entry name" value="TPR_rpt"/>
</dbReference>
<dbReference type="CDD" id="cd07302">
    <property type="entry name" value="CHD"/>
    <property type="match status" value="1"/>
</dbReference>
<evidence type="ECO:0000313" key="5">
    <source>
        <dbReference type="Proteomes" id="UP001338309"/>
    </source>
</evidence>
<dbReference type="SMART" id="SM00028">
    <property type="entry name" value="TPR"/>
    <property type="match status" value="5"/>
</dbReference>
<dbReference type="RefSeq" id="WP_338223129.1">
    <property type="nucleotide sequence ID" value="NZ_BTPD01000003.1"/>
</dbReference>